<accession>A0A3E2TTJ7</accession>
<name>A0A3E2TTJ7_9FIRM</name>
<proteinExistence type="predicted"/>
<reference evidence="1 2" key="1">
    <citation type="submission" date="2018-08" db="EMBL/GenBank/DDBJ databases">
        <title>A genome reference for cultivated species of the human gut microbiota.</title>
        <authorList>
            <person name="Zou Y."/>
            <person name="Xue W."/>
            <person name="Luo G."/>
        </authorList>
    </citation>
    <scope>NUCLEOTIDE SEQUENCE [LARGE SCALE GENOMIC DNA]</scope>
    <source>
        <strain evidence="1 2">AF45-17</strain>
    </source>
</reference>
<organism evidence="1 2">
    <name type="scientific">Coprococcus catus</name>
    <dbReference type="NCBI Taxonomy" id="116085"/>
    <lineage>
        <taxon>Bacteria</taxon>
        <taxon>Bacillati</taxon>
        <taxon>Bacillota</taxon>
        <taxon>Clostridia</taxon>
        <taxon>Lachnospirales</taxon>
        <taxon>Lachnospiraceae</taxon>
        <taxon>Coprococcus</taxon>
    </lineage>
</organism>
<evidence type="ECO:0000313" key="1">
    <source>
        <dbReference type="EMBL" id="RGB82437.1"/>
    </source>
</evidence>
<sequence length="231" mass="27023">MPSIIFHLTEAKLITQHLREASADYPFTHIHGWQNDFTIGSILPDAIPRPLKYKTHFWHPSDFSHVVIAPDLNLWQKTYPNTLKEPMLIGYLAHLHLDYLYFTEYLPSIVRFLNEQGLDETESLKAVSVQIRQTGEQMPVMTFFSKDYFYGDYIRMSPHLIEKYHLSMPASPIHPWPVNETDFAAYRQFCKLAAADLALDIKKEPVRIFDPTDFENFVNKAAETFIQQFIR</sequence>
<dbReference type="AlphaFoldDB" id="A0A3E2TTJ7"/>
<evidence type="ECO:0008006" key="3">
    <source>
        <dbReference type="Google" id="ProtNLM"/>
    </source>
</evidence>
<protein>
    <recommendedName>
        <fullName evidence="3">Phospholipase C/D domain-containing protein</fullName>
    </recommendedName>
</protein>
<evidence type="ECO:0000313" key="2">
    <source>
        <dbReference type="Proteomes" id="UP000260773"/>
    </source>
</evidence>
<dbReference type="EMBL" id="QVEP01000001">
    <property type="protein sequence ID" value="RGB82437.1"/>
    <property type="molecule type" value="Genomic_DNA"/>
</dbReference>
<gene>
    <name evidence="1" type="ORF">DW070_00380</name>
</gene>
<dbReference type="Proteomes" id="UP000260773">
    <property type="component" value="Unassembled WGS sequence"/>
</dbReference>
<comment type="caution">
    <text evidence="1">The sequence shown here is derived from an EMBL/GenBank/DDBJ whole genome shotgun (WGS) entry which is preliminary data.</text>
</comment>